<dbReference type="GO" id="GO:0016491">
    <property type="term" value="F:oxidoreductase activity"/>
    <property type="evidence" value="ECO:0007669"/>
    <property type="project" value="UniProtKB-KW"/>
</dbReference>
<name>A0A814F255_ADIRI</name>
<keyword evidence="6" id="KW-1185">Reference proteome</keyword>
<proteinExistence type="inferred from homology"/>
<gene>
    <name evidence="5" type="ORF">EDS130_LOCUS32872</name>
    <name evidence="4" type="ORF">XAT740_LOCUS11980</name>
</gene>
<dbReference type="OrthoDB" id="48988at2759"/>
<comment type="caution">
    <text evidence="4">The sequence shown here is derived from an EMBL/GenBank/DDBJ whole genome shotgun (WGS) entry which is preliminary data.</text>
</comment>
<dbReference type="InterPro" id="IPR023210">
    <property type="entry name" value="NADP_OxRdtase_dom"/>
</dbReference>
<dbReference type="InterPro" id="IPR050523">
    <property type="entry name" value="AKR_Detox_Biosynth"/>
</dbReference>
<dbReference type="EMBL" id="CAJNOR010000668">
    <property type="protein sequence ID" value="CAF0977058.1"/>
    <property type="molecule type" value="Genomic_DNA"/>
</dbReference>
<dbReference type="CDD" id="cd19075">
    <property type="entry name" value="AKR_AKR7A1-5"/>
    <property type="match status" value="1"/>
</dbReference>
<dbReference type="EMBL" id="CAJNOJ010000256">
    <property type="protein sequence ID" value="CAF1343503.1"/>
    <property type="molecule type" value="Genomic_DNA"/>
</dbReference>
<dbReference type="Gene3D" id="3.20.20.100">
    <property type="entry name" value="NADP-dependent oxidoreductase domain"/>
    <property type="match status" value="1"/>
</dbReference>
<dbReference type="SUPFAM" id="SSF51430">
    <property type="entry name" value="NAD(P)-linked oxidoreductase"/>
    <property type="match status" value="1"/>
</dbReference>
<organism evidence="4 6">
    <name type="scientific">Adineta ricciae</name>
    <name type="common">Rotifer</name>
    <dbReference type="NCBI Taxonomy" id="249248"/>
    <lineage>
        <taxon>Eukaryota</taxon>
        <taxon>Metazoa</taxon>
        <taxon>Spiralia</taxon>
        <taxon>Gnathifera</taxon>
        <taxon>Rotifera</taxon>
        <taxon>Eurotatoria</taxon>
        <taxon>Bdelloidea</taxon>
        <taxon>Adinetida</taxon>
        <taxon>Adinetidae</taxon>
        <taxon>Adineta</taxon>
    </lineage>
</organism>
<comment type="similarity">
    <text evidence="2">Belongs to the aldo/keto reductase family. Aldo/keto reductase 2 subfamily.</text>
</comment>
<evidence type="ECO:0000313" key="4">
    <source>
        <dbReference type="EMBL" id="CAF0977058.1"/>
    </source>
</evidence>
<evidence type="ECO:0000256" key="2">
    <source>
        <dbReference type="ARBA" id="ARBA00038157"/>
    </source>
</evidence>
<accession>A0A814F255</accession>
<dbReference type="Proteomes" id="UP000663852">
    <property type="component" value="Unassembled WGS sequence"/>
</dbReference>
<sequence length="318" mass="36019">MMSKVKRVFGAATFNKNGPGGFKTREEVSEVLGFLKADGIDELDTARRYGDGTSEELIGETPDFEGFTVATKASPYVNKLTKENTITQCETSLKALKRSSVDIFYIHVPDRSTPFEETAEAIHELYQRGCFKRFGLSNFTAEEVQRMYDICKQNNYVLPSVYQGNYNLMTRKNEQELFPLLRKLGMKFYAFSPLAGGFLIKTPDQIKNAQANSRFDVSTRYGQMYSNLYCKDTLFLALEKFQNSCKEFNIKPSEACFSWLRNHSALEEGDAIILGASNIQQLQDNLSDSKAAPLNADMIQILNDLWNIVKDEAPAYHI</sequence>
<evidence type="ECO:0000313" key="6">
    <source>
        <dbReference type="Proteomes" id="UP000663828"/>
    </source>
</evidence>
<dbReference type="Proteomes" id="UP000663828">
    <property type="component" value="Unassembled WGS sequence"/>
</dbReference>
<feature type="domain" description="NADP-dependent oxidoreductase" evidence="3">
    <location>
        <begin position="8"/>
        <end position="306"/>
    </location>
</feature>
<dbReference type="PANTHER" id="PTHR43364">
    <property type="entry name" value="NADH-SPECIFIC METHYLGLYOXAL REDUCTASE-RELATED"/>
    <property type="match status" value="1"/>
</dbReference>
<dbReference type="AlphaFoldDB" id="A0A814F255"/>
<evidence type="ECO:0000256" key="1">
    <source>
        <dbReference type="ARBA" id="ARBA00023002"/>
    </source>
</evidence>
<dbReference type="Pfam" id="PF00248">
    <property type="entry name" value="Aldo_ket_red"/>
    <property type="match status" value="1"/>
</dbReference>
<evidence type="ECO:0000259" key="3">
    <source>
        <dbReference type="Pfam" id="PF00248"/>
    </source>
</evidence>
<keyword evidence="1" id="KW-0560">Oxidoreductase</keyword>
<protein>
    <recommendedName>
        <fullName evidence="3">NADP-dependent oxidoreductase domain-containing protein</fullName>
    </recommendedName>
</protein>
<dbReference type="InterPro" id="IPR036812">
    <property type="entry name" value="NAD(P)_OxRdtase_dom_sf"/>
</dbReference>
<evidence type="ECO:0000313" key="5">
    <source>
        <dbReference type="EMBL" id="CAF1343503.1"/>
    </source>
</evidence>
<dbReference type="PANTHER" id="PTHR43364:SF4">
    <property type="entry name" value="NAD(P)-LINKED OXIDOREDUCTASE SUPERFAMILY PROTEIN"/>
    <property type="match status" value="1"/>
</dbReference>
<reference evidence="4" key="1">
    <citation type="submission" date="2021-02" db="EMBL/GenBank/DDBJ databases">
        <authorList>
            <person name="Nowell W R."/>
        </authorList>
    </citation>
    <scope>NUCLEOTIDE SEQUENCE</scope>
</reference>